<keyword evidence="6" id="KW-0808">Transferase</keyword>
<dbReference type="GO" id="GO:0016301">
    <property type="term" value="F:kinase activity"/>
    <property type="evidence" value="ECO:0007669"/>
    <property type="project" value="UniProtKB-KW"/>
</dbReference>
<evidence type="ECO:0000256" key="8">
    <source>
        <dbReference type="ARBA" id="ARBA00022741"/>
    </source>
</evidence>
<keyword evidence="7" id="KW-0812">Transmembrane</keyword>
<dbReference type="PRINTS" id="PR00344">
    <property type="entry name" value="BCTRLSENSOR"/>
</dbReference>
<dbReference type="InterPro" id="IPR050428">
    <property type="entry name" value="TCS_sensor_his_kinase"/>
</dbReference>
<dbReference type="SUPFAM" id="SSF55890">
    <property type="entry name" value="Sporulation response regulatory protein Spo0B"/>
    <property type="match status" value="1"/>
</dbReference>
<feature type="domain" description="Histidine kinase" evidence="14">
    <location>
        <begin position="320"/>
        <end position="421"/>
    </location>
</feature>
<keyword evidence="8" id="KW-0547">Nucleotide-binding</keyword>
<keyword evidence="16" id="KW-1185">Reference proteome</keyword>
<evidence type="ECO:0000256" key="9">
    <source>
        <dbReference type="ARBA" id="ARBA00022777"/>
    </source>
</evidence>
<reference evidence="15 16" key="1">
    <citation type="submission" date="2021-03" db="EMBL/GenBank/DDBJ databases">
        <title>Sequencing the genomes of 1000 actinobacteria strains.</title>
        <authorList>
            <person name="Klenk H.-P."/>
        </authorList>
    </citation>
    <scope>NUCLEOTIDE SEQUENCE [LARGE SCALE GENOMIC DNA]</scope>
    <source>
        <strain evidence="15 16">DSM 13468</strain>
    </source>
</reference>
<dbReference type="PANTHER" id="PTHR45436">
    <property type="entry name" value="SENSOR HISTIDINE KINASE YKOH"/>
    <property type="match status" value="1"/>
</dbReference>
<evidence type="ECO:0000256" key="1">
    <source>
        <dbReference type="ARBA" id="ARBA00000085"/>
    </source>
</evidence>
<dbReference type="InterPro" id="IPR003594">
    <property type="entry name" value="HATPase_dom"/>
</dbReference>
<dbReference type="SMART" id="SM00387">
    <property type="entry name" value="HATPase_c"/>
    <property type="match status" value="1"/>
</dbReference>
<dbReference type="InterPro" id="IPR005467">
    <property type="entry name" value="His_kinase_dom"/>
</dbReference>
<dbReference type="InterPro" id="IPR033463">
    <property type="entry name" value="sCache_3"/>
</dbReference>
<dbReference type="Proteomes" id="UP000703720">
    <property type="component" value="Unassembled WGS sequence"/>
</dbReference>
<dbReference type="Gene3D" id="3.30.565.10">
    <property type="entry name" value="Histidine kinase-like ATPase, C-terminal domain"/>
    <property type="match status" value="1"/>
</dbReference>
<dbReference type="PROSITE" id="PS50109">
    <property type="entry name" value="HIS_KIN"/>
    <property type="match status" value="1"/>
</dbReference>
<dbReference type="Pfam" id="PF17203">
    <property type="entry name" value="sCache_3_2"/>
    <property type="match status" value="1"/>
</dbReference>
<evidence type="ECO:0000259" key="14">
    <source>
        <dbReference type="PROSITE" id="PS50109"/>
    </source>
</evidence>
<keyword evidence="5" id="KW-0597">Phosphoprotein</keyword>
<evidence type="ECO:0000256" key="13">
    <source>
        <dbReference type="ARBA" id="ARBA00023136"/>
    </source>
</evidence>
<evidence type="ECO:0000313" key="16">
    <source>
        <dbReference type="Proteomes" id="UP000703720"/>
    </source>
</evidence>
<dbReference type="PANTHER" id="PTHR45436:SF5">
    <property type="entry name" value="SENSOR HISTIDINE KINASE TRCS"/>
    <property type="match status" value="1"/>
</dbReference>
<evidence type="ECO:0000256" key="10">
    <source>
        <dbReference type="ARBA" id="ARBA00022840"/>
    </source>
</evidence>
<evidence type="ECO:0000313" key="15">
    <source>
        <dbReference type="EMBL" id="MBP2378489.1"/>
    </source>
</evidence>
<comment type="catalytic activity">
    <reaction evidence="1">
        <text>ATP + protein L-histidine = ADP + protein N-phospho-L-histidine.</text>
        <dbReference type="EC" id="2.7.13.3"/>
    </reaction>
</comment>
<evidence type="ECO:0000256" key="5">
    <source>
        <dbReference type="ARBA" id="ARBA00022553"/>
    </source>
</evidence>
<sequence length="426" mass="44312">MSHARDTRSIASRVFLVLLAAAVVVGALVAVFLVVDAQRATHAEAERVTAATAATLASSPLVIDALASDEPGDATRVLEPYTLEVIADAGLDFVTIMTPDGTRLTHPDLDQIGGDYLGTIPDAPRTLTEVFTGTLGPSVRTIVPVVASGGELHGWVSSGVTIESISETLIRRLPLSIGITVGLVALGALGAWIARRFTRGIAGDLPPGKVRDAVSSYESLRTLGDALRAQTHEHGNRMHTAVALLELGRTDEAIEILTATSRQSQSLVDQVTARQARDPAVGALLLGKASQARERGIDWRVRIDPDTPASPLSPVDSVAVLGNLIDNAMDAAAAGTERWVEVVLRPSTGGGIILEVSDGGDGIPSELRQRVFAHGYSTKPAGAQGRGVGLALVEAVVVGAGGSVELTAHPTTFTVVLPPARGRRTP</sequence>
<dbReference type="InterPro" id="IPR016120">
    <property type="entry name" value="Sig_transdc_His_kin_SpoOB"/>
</dbReference>
<evidence type="ECO:0000256" key="3">
    <source>
        <dbReference type="ARBA" id="ARBA00012438"/>
    </source>
</evidence>
<dbReference type="InterPro" id="IPR036890">
    <property type="entry name" value="HATPase_C_sf"/>
</dbReference>
<evidence type="ECO:0000256" key="11">
    <source>
        <dbReference type="ARBA" id="ARBA00022989"/>
    </source>
</evidence>
<dbReference type="SUPFAM" id="SSF55874">
    <property type="entry name" value="ATPase domain of HSP90 chaperone/DNA topoisomerase II/histidine kinase"/>
    <property type="match status" value="1"/>
</dbReference>
<protein>
    <recommendedName>
        <fullName evidence="3">histidine kinase</fullName>
        <ecNumber evidence="3">2.7.13.3</ecNumber>
    </recommendedName>
</protein>
<gene>
    <name evidence="15" type="ORF">JOF42_001984</name>
</gene>
<accession>A0ABS4WSL1</accession>
<evidence type="ECO:0000256" key="7">
    <source>
        <dbReference type="ARBA" id="ARBA00022692"/>
    </source>
</evidence>
<evidence type="ECO:0000256" key="6">
    <source>
        <dbReference type="ARBA" id="ARBA00022679"/>
    </source>
</evidence>
<comment type="subcellular location">
    <subcellularLocation>
        <location evidence="2">Cell membrane</location>
        <topology evidence="2">Multi-pass membrane protein</topology>
    </subcellularLocation>
</comment>
<name>A0ABS4WSL1_9MICO</name>
<keyword evidence="9 15" id="KW-0418">Kinase</keyword>
<dbReference type="EC" id="2.7.13.3" evidence="3"/>
<dbReference type="RefSeq" id="WP_210097708.1">
    <property type="nucleotide sequence ID" value="NZ_BAAAIO010000001.1"/>
</dbReference>
<dbReference type="InterPro" id="IPR004358">
    <property type="entry name" value="Sig_transdc_His_kin-like_C"/>
</dbReference>
<dbReference type="Pfam" id="PF02518">
    <property type="entry name" value="HATPase_c"/>
    <property type="match status" value="1"/>
</dbReference>
<keyword evidence="4" id="KW-1003">Cell membrane</keyword>
<evidence type="ECO:0000256" key="12">
    <source>
        <dbReference type="ARBA" id="ARBA00023012"/>
    </source>
</evidence>
<dbReference type="SUPFAM" id="SSF103190">
    <property type="entry name" value="Sensory domain-like"/>
    <property type="match status" value="1"/>
</dbReference>
<evidence type="ECO:0000256" key="4">
    <source>
        <dbReference type="ARBA" id="ARBA00022475"/>
    </source>
</evidence>
<organism evidence="15 16">
    <name type="scientific">Microbacterium phyllosphaerae</name>
    <dbReference type="NCBI Taxonomy" id="124798"/>
    <lineage>
        <taxon>Bacteria</taxon>
        <taxon>Bacillati</taxon>
        <taxon>Actinomycetota</taxon>
        <taxon>Actinomycetes</taxon>
        <taxon>Micrococcales</taxon>
        <taxon>Microbacteriaceae</taxon>
        <taxon>Microbacterium</taxon>
    </lineage>
</organism>
<keyword evidence="13" id="KW-0472">Membrane</keyword>
<keyword evidence="12" id="KW-0902">Two-component regulatory system</keyword>
<dbReference type="EMBL" id="JAGIOA010000001">
    <property type="protein sequence ID" value="MBP2378489.1"/>
    <property type="molecule type" value="Genomic_DNA"/>
</dbReference>
<keyword evidence="10" id="KW-0067">ATP-binding</keyword>
<dbReference type="InterPro" id="IPR029151">
    <property type="entry name" value="Sensor-like_sf"/>
</dbReference>
<proteinExistence type="predicted"/>
<comment type="caution">
    <text evidence="15">The sequence shown here is derived from an EMBL/GenBank/DDBJ whole genome shotgun (WGS) entry which is preliminary data.</text>
</comment>
<evidence type="ECO:0000256" key="2">
    <source>
        <dbReference type="ARBA" id="ARBA00004651"/>
    </source>
</evidence>
<keyword evidence="11" id="KW-1133">Transmembrane helix</keyword>
<dbReference type="Gene3D" id="3.30.450.20">
    <property type="entry name" value="PAS domain"/>
    <property type="match status" value="1"/>
</dbReference>